<name>A0ACC1H713_9FUNG</name>
<protein>
    <submittedName>
        <fullName evidence="1">Uncharacterized protein</fullName>
    </submittedName>
</protein>
<proteinExistence type="predicted"/>
<organism evidence="1 2">
    <name type="scientific">Spiromyces aspiralis</name>
    <dbReference type="NCBI Taxonomy" id="68401"/>
    <lineage>
        <taxon>Eukaryota</taxon>
        <taxon>Fungi</taxon>
        <taxon>Fungi incertae sedis</taxon>
        <taxon>Zoopagomycota</taxon>
        <taxon>Kickxellomycotina</taxon>
        <taxon>Kickxellomycetes</taxon>
        <taxon>Kickxellales</taxon>
        <taxon>Kickxellaceae</taxon>
        <taxon>Spiromyces</taxon>
    </lineage>
</organism>
<gene>
    <name evidence="1" type="ORF">EV182_008699</name>
</gene>
<dbReference type="Proteomes" id="UP001145114">
    <property type="component" value="Unassembled WGS sequence"/>
</dbReference>
<reference evidence="1" key="1">
    <citation type="submission" date="2022-06" db="EMBL/GenBank/DDBJ databases">
        <title>Phylogenomic reconstructions and comparative analyses of Kickxellomycotina fungi.</title>
        <authorList>
            <person name="Reynolds N.K."/>
            <person name="Stajich J.E."/>
            <person name="Barry K."/>
            <person name="Grigoriev I.V."/>
            <person name="Crous P."/>
            <person name="Smith M.E."/>
        </authorList>
    </citation>
    <scope>NUCLEOTIDE SEQUENCE</scope>
    <source>
        <strain evidence="1">RSA 2271</strain>
    </source>
</reference>
<keyword evidence="2" id="KW-1185">Reference proteome</keyword>
<sequence length="103" mass="11617">MELSRYTLRKRKEINYHPYTKMSWVHADTLPTNARDLRIDTSILKEPVYISPKSRRDSHSGDAEAPGTTTDEEYNPISIPENSMLTDSLSPPLGLDSDDGDGH</sequence>
<comment type="caution">
    <text evidence="1">The sequence shown here is derived from an EMBL/GenBank/DDBJ whole genome shotgun (WGS) entry which is preliminary data.</text>
</comment>
<evidence type="ECO:0000313" key="1">
    <source>
        <dbReference type="EMBL" id="KAJ1669571.1"/>
    </source>
</evidence>
<accession>A0ACC1H713</accession>
<evidence type="ECO:0000313" key="2">
    <source>
        <dbReference type="Proteomes" id="UP001145114"/>
    </source>
</evidence>
<dbReference type="EMBL" id="JAMZIH010009828">
    <property type="protein sequence ID" value="KAJ1669571.1"/>
    <property type="molecule type" value="Genomic_DNA"/>
</dbReference>
<feature type="non-terminal residue" evidence="1">
    <location>
        <position position="103"/>
    </location>
</feature>